<sequence>METPCSAVSASLVNDRGLGRITQRSLRTIVCDNRLDSFRILHEYPLDSAVSCMDIDRETNAFLLCGAVSGRIYLSNLYHSEYYGPNQKEKSILPGTFYHTHFVSGCQWYHDIRLFVTASTSGELLAWDLTSLRVLESYEICESGKWSPQLHWNEIDKTNPLIAVTNGTNRIPLYDLRVGDMAQTLRSKEAAIIRAVRWLPSKHHILFSGNDTGVVARWDVRSNREALSSIDLKKGVGIAGMRLTSGGKHLVVVFANSAVVLFDAVTMDVLAEYKPPLPRRLRTTLCPLGHFAICDEGTAIRVALPLKDDIDWIRFSKGFRQEPRVSICSTLSGHLSHVNACVYRVGSQQLYTAGSDRNVLCWAPESERHRLQLEAETVKQSVLTNDWSDDDWQSYN</sequence>
<dbReference type="GO" id="GO:0043161">
    <property type="term" value="P:proteasome-mediated ubiquitin-dependent protein catabolic process"/>
    <property type="evidence" value="ECO:0007669"/>
    <property type="project" value="TreeGrafter"/>
</dbReference>
<dbReference type="PANTHER" id="PTHR46202:SF1">
    <property type="entry name" value="DNA EXCISION REPAIR PROTEIN ERCC-8"/>
    <property type="match status" value="1"/>
</dbReference>
<dbReference type="GO" id="GO:0000209">
    <property type="term" value="P:protein polyubiquitination"/>
    <property type="evidence" value="ECO:0007669"/>
    <property type="project" value="TreeGrafter"/>
</dbReference>
<organism evidence="1 2">
    <name type="scientific">Parelaphostrongylus tenuis</name>
    <name type="common">Meningeal worm</name>
    <dbReference type="NCBI Taxonomy" id="148309"/>
    <lineage>
        <taxon>Eukaryota</taxon>
        <taxon>Metazoa</taxon>
        <taxon>Ecdysozoa</taxon>
        <taxon>Nematoda</taxon>
        <taxon>Chromadorea</taxon>
        <taxon>Rhabditida</taxon>
        <taxon>Rhabditina</taxon>
        <taxon>Rhabditomorpha</taxon>
        <taxon>Strongyloidea</taxon>
        <taxon>Metastrongylidae</taxon>
        <taxon>Parelaphostrongylus</taxon>
    </lineage>
</organism>
<dbReference type="InterPro" id="IPR001680">
    <property type="entry name" value="WD40_rpt"/>
</dbReference>
<dbReference type="SUPFAM" id="SSF50978">
    <property type="entry name" value="WD40 repeat-like"/>
    <property type="match status" value="1"/>
</dbReference>
<protein>
    <submittedName>
        <fullName evidence="1">Uncharacterized protein</fullName>
    </submittedName>
</protein>
<dbReference type="Proteomes" id="UP001196413">
    <property type="component" value="Unassembled WGS sequence"/>
</dbReference>
<gene>
    <name evidence="1" type="ORF">KIN20_016981</name>
</gene>
<dbReference type="Gene3D" id="2.130.10.10">
    <property type="entry name" value="YVTN repeat-like/Quinoprotein amine dehydrogenase"/>
    <property type="match status" value="1"/>
</dbReference>
<name>A0AAD5MKV5_PARTN</name>
<evidence type="ECO:0000313" key="1">
    <source>
        <dbReference type="EMBL" id="KAJ1358538.1"/>
    </source>
</evidence>
<dbReference type="InterPro" id="IPR036322">
    <property type="entry name" value="WD40_repeat_dom_sf"/>
</dbReference>
<dbReference type="SMART" id="SM00320">
    <property type="entry name" value="WD40"/>
    <property type="match status" value="5"/>
</dbReference>
<dbReference type="GO" id="GO:0000109">
    <property type="term" value="C:nucleotide-excision repair complex"/>
    <property type="evidence" value="ECO:0007669"/>
    <property type="project" value="TreeGrafter"/>
</dbReference>
<dbReference type="PANTHER" id="PTHR46202">
    <property type="entry name" value="DNA EXCISION REPAIR PROTEIN ERCC-8"/>
    <property type="match status" value="1"/>
</dbReference>
<proteinExistence type="predicted"/>
<dbReference type="GO" id="GO:0031464">
    <property type="term" value="C:Cul4A-RING E3 ubiquitin ligase complex"/>
    <property type="evidence" value="ECO:0007669"/>
    <property type="project" value="TreeGrafter"/>
</dbReference>
<accession>A0AAD5MKV5</accession>
<dbReference type="InterPro" id="IPR015943">
    <property type="entry name" value="WD40/YVTN_repeat-like_dom_sf"/>
</dbReference>
<dbReference type="InterPro" id="IPR042238">
    <property type="entry name" value="Rad28/ERCC8/Ckn1/ATCSA-1"/>
</dbReference>
<dbReference type="GO" id="GO:0006283">
    <property type="term" value="P:transcription-coupled nucleotide-excision repair"/>
    <property type="evidence" value="ECO:0007669"/>
    <property type="project" value="InterPro"/>
</dbReference>
<reference evidence="1" key="1">
    <citation type="submission" date="2021-06" db="EMBL/GenBank/DDBJ databases">
        <title>Parelaphostrongylus tenuis whole genome reference sequence.</title>
        <authorList>
            <person name="Garwood T.J."/>
            <person name="Larsen P.A."/>
            <person name="Fountain-Jones N.M."/>
            <person name="Garbe J.R."/>
            <person name="Macchietto M.G."/>
            <person name="Kania S.A."/>
            <person name="Gerhold R.W."/>
            <person name="Richards J.E."/>
            <person name="Wolf T.M."/>
        </authorList>
    </citation>
    <scope>NUCLEOTIDE SEQUENCE</scope>
    <source>
        <strain evidence="1">MNPRO001-30</strain>
        <tissue evidence="1">Meninges</tissue>
    </source>
</reference>
<dbReference type="Pfam" id="PF00400">
    <property type="entry name" value="WD40"/>
    <property type="match status" value="1"/>
</dbReference>
<evidence type="ECO:0000313" key="2">
    <source>
        <dbReference type="Proteomes" id="UP001196413"/>
    </source>
</evidence>
<dbReference type="EMBL" id="JAHQIW010003395">
    <property type="protein sequence ID" value="KAJ1358538.1"/>
    <property type="molecule type" value="Genomic_DNA"/>
</dbReference>
<keyword evidence="2" id="KW-1185">Reference proteome</keyword>
<dbReference type="AlphaFoldDB" id="A0AAD5MKV5"/>
<comment type="caution">
    <text evidence="1">The sequence shown here is derived from an EMBL/GenBank/DDBJ whole genome shotgun (WGS) entry which is preliminary data.</text>
</comment>